<reference evidence="5 6" key="1">
    <citation type="submission" date="2017-05" db="EMBL/GenBank/DDBJ databases">
        <title>Isolation of Rhodococcus sp. S2-17 biodegrading of BP-3.</title>
        <authorList>
            <person name="Lee Y."/>
            <person name="Kim K.H."/>
            <person name="Chun B.H."/>
            <person name="Jung H.S."/>
            <person name="Jeon C.O."/>
        </authorList>
    </citation>
    <scope>NUCLEOTIDE SEQUENCE [LARGE SCALE GENOMIC DNA]</scope>
    <source>
        <strain evidence="5 6">S2-17</strain>
    </source>
</reference>
<feature type="domain" description="HTH gntR-type" evidence="4">
    <location>
        <begin position="18"/>
        <end position="85"/>
    </location>
</feature>
<dbReference type="SMART" id="SM00345">
    <property type="entry name" value="HTH_GNTR"/>
    <property type="match status" value="1"/>
</dbReference>
<dbReference type="PANTHER" id="PTHR43537">
    <property type="entry name" value="TRANSCRIPTIONAL REGULATOR, GNTR FAMILY"/>
    <property type="match status" value="1"/>
</dbReference>
<dbReference type="OrthoDB" id="3570892at2"/>
<accession>A0A2S2BZ22</accession>
<dbReference type="PANTHER" id="PTHR43537:SF45">
    <property type="entry name" value="GNTR FAMILY REGULATORY PROTEIN"/>
    <property type="match status" value="1"/>
</dbReference>
<keyword evidence="1" id="KW-0805">Transcription regulation</keyword>
<dbReference type="PRINTS" id="PR00035">
    <property type="entry name" value="HTHGNTR"/>
</dbReference>
<dbReference type="SUPFAM" id="SSF48008">
    <property type="entry name" value="GntR ligand-binding domain-like"/>
    <property type="match status" value="1"/>
</dbReference>
<dbReference type="SUPFAM" id="SSF46785">
    <property type="entry name" value="Winged helix' DNA-binding domain"/>
    <property type="match status" value="1"/>
</dbReference>
<evidence type="ECO:0000313" key="5">
    <source>
        <dbReference type="EMBL" id="AWK73901.1"/>
    </source>
</evidence>
<organism evidence="5 6">
    <name type="scientific">Rhodococcus oxybenzonivorans</name>
    <dbReference type="NCBI Taxonomy" id="1990687"/>
    <lineage>
        <taxon>Bacteria</taxon>
        <taxon>Bacillati</taxon>
        <taxon>Actinomycetota</taxon>
        <taxon>Actinomycetes</taxon>
        <taxon>Mycobacteriales</taxon>
        <taxon>Nocardiaceae</taxon>
        <taxon>Rhodococcus</taxon>
    </lineage>
</organism>
<dbReference type="Pfam" id="PF07729">
    <property type="entry name" value="FCD"/>
    <property type="match status" value="1"/>
</dbReference>
<keyword evidence="6" id="KW-1185">Reference proteome</keyword>
<dbReference type="GO" id="GO:0003700">
    <property type="term" value="F:DNA-binding transcription factor activity"/>
    <property type="evidence" value="ECO:0007669"/>
    <property type="project" value="InterPro"/>
</dbReference>
<dbReference type="InterPro" id="IPR008920">
    <property type="entry name" value="TF_FadR/GntR_C"/>
</dbReference>
<dbReference type="InterPro" id="IPR036390">
    <property type="entry name" value="WH_DNA-bd_sf"/>
</dbReference>
<dbReference type="AlphaFoldDB" id="A0A2S2BZ22"/>
<dbReference type="InterPro" id="IPR000524">
    <property type="entry name" value="Tscrpt_reg_HTH_GntR"/>
</dbReference>
<keyword evidence="2" id="KW-0238">DNA-binding</keyword>
<dbReference type="Pfam" id="PF00392">
    <property type="entry name" value="GntR"/>
    <property type="match status" value="1"/>
</dbReference>
<evidence type="ECO:0000256" key="3">
    <source>
        <dbReference type="ARBA" id="ARBA00023163"/>
    </source>
</evidence>
<gene>
    <name evidence="5" type="ORF">CBI38_22400</name>
</gene>
<dbReference type="InterPro" id="IPR036388">
    <property type="entry name" value="WH-like_DNA-bd_sf"/>
</dbReference>
<dbReference type="InterPro" id="IPR011711">
    <property type="entry name" value="GntR_C"/>
</dbReference>
<evidence type="ECO:0000256" key="1">
    <source>
        <dbReference type="ARBA" id="ARBA00023015"/>
    </source>
</evidence>
<dbReference type="CDD" id="cd07377">
    <property type="entry name" value="WHTH_GntR"/>
    <property type="match status" value="1"/>
</dbReference>
<dbReference type="Gene3D" id="1.10.10.10">
    <property type="entry name" value="Winged helix-like DNA-binding domain superfamily/Winged helix DNA-binding domain"/>
    <property type="match status" value="1"/>
</dbReference>
<dbReference type="KEGG" id="roz:CBI38_22400"/>
<protein>
    <submittedName>
        <fullName evidence="5">GntR family transcriptional regulator</fullName>
    </submittedName>
</protein>
<proteinExistence type="predicted"/>
<dbReference type="SMART" id="SM00895">
    <property type="entry name" value="FCD"/>
    <property type="match status" value="1"/>
</dbReference>
<dbReference type="GO" id="GO:0003677">
    <property type="term" value="F:DNA binding"/>
    <property type="evidence" value="ECO:0007669"/>
    <property type="project" value="UniProtKB-KW"/>
</dbReference>
<dbReference type="Proteomes" id="UP000245711">
    <property type="component" value="Chromosome"/>
</dbReference>
<evidence type="ECO:0000256" key="2">
    <source>
        <dbReference type="ARBA" id="ARBA00023125"/>
    </source>
</evidence>
<evidence type="ECO:0000313" key="6">
    <source>
        <dbReference type="Proteomes" id="UP000245711"/>
    </source>
</evidence>
<sequence length="251" mass="27895">MKCRILFLGGERRVAHDSFNHDPLTDALCTLIRTGELSPGERVDQRIISERLKVSRTPLREALRALESDGILTRVPNAGYAVAKLSATDLLQCYSMRTLLEAEVLRSISWPDSDGIAKLEALNEDCRAAARADDIEGLIEANRAFHFLMFSWSPLTMFVNEIGRIWRLSDPYRALHYQSNSDRRKRAVVDHDAMIAAVEAADADELVALMDRHRSGSRTMLQSMLGPSASPALLRLPQEAPLSQGSHLSAS</sequence>
<name>A0A2S2BZ22_9NOCA</name>
<dbReference type="Gene3D" id="1.20.120.530">
    <property type="entry name" value="GntR ligand-binding domain-like"/>
    <property type="match status" value="1"/>
</dbReference>
<dbReference type="EMBL" id="CP021354">
    <property type="protein sequence ID" value="AWK73901.1"/>
    <property type="molecule type" value="Genomic_DNA"/>
</dbReference>
<evidence type="ECO:0000259" key="4">
    <source>
        <dbReference type="PROSITE" id="PS50949"/>
    </source>
</evidence>
<keyword evidence="3" id="KW-0804">Transcription</keyword>
<dbReference type="PROSITE" id="PS50949">
    <property type="entry name" value="HTH_GNTR"/>
    <property type="match status" value="1"/>
</dbReference>